<dbReference type="Gene3D" id="3.30.497.10">
    <property type="entry name" value="Antithrombin, subunit I, domain 2"/>
    <property type="match status" value="1"/>
</dbReference>
<evidence type="ECO:0000256" key="2">
    <source>
        <dbReference type="RuleBase" id="RU000411"/>
    </source>
</evidence>
<dbReference type="InterPro" id="IPR042185">
    <property type="entry name" value="Serpin_sf_2"/>
</dbReference>
<protein>
    <submittedName>
        <fullName evidence="4">Serpin 2</fullName>
    </submittedName>
</protein>
<dbReference type="InterPro" id="IPR042178">
    <property type="entry name" value="Serpin_sf_1"/>
</dbReference>
<dbReference type="SUPFAM" id="SSF56574">
    <property type="entry name" value="Serpins"/>
    <property type="match status" value="1"/>
</dbReference>
<sequence>MTSSMEHSLKSFCDKLYGEAILSQKGNYENVFLSPMSLYSVMAMVLAGGEGETKEQMLTALQLNRTLGRDALHNSIGSAVRVCLKSSPGVTVSFGNRIYAQHDASILPQYKAIVLGDYDADVENVDFTKTEVARKDINQWVSEKTKKKIRELIPAGVLKPDTCVAIINALYFKGSWEIEFPKEATTKDKFHLLDGGRKDVFMMYKESEFHSTVLAELDSVAVKLPFRQSKWEMFVIVPNKKDGLKSLLPKLQSEGLTKALSASFTKQTTGVFLPRFKLTESTVDAKELLTKLGMSSVFSRTTADLSKMCSSRSLFISDIKHKAILEVDEEGAEAAAASTATVVFMCAAIPEIRVKADHPFVVALVYDDKIPIFVGHVTDPEVN</sequence>
<dbReference type="InterPro" id="IPR023795">
    <property type="entry name" value="Serpin_CS"/>
</dbReference>
<dbReference type="GO" id="GO:0005615">
    <property type="term" value="C:extracellular space"/>
    <property type="evidence" value="ECO:0007669"/>
    <property type="project" value="InterPro"/>
</dbReference>
<dbReference type="PANTHER" id="PTHR11461:SF211">
    <property type="entry name" value="GH10112P-RELATED"/>
    <property type="match status" value="1"/>
</dbReference>
<evidence type="ECO:0000259" key="3">
    <source>
        <dbReference type="SMART" id="SM00093"/>
    </source>
</evidence>
<dbReference type="Gene3D" id="2.30.39.10">
    <property type="entry name" value="Alpha-1-antitrypsin, domain 1"/>
    <property type="match status" value="1"/>
</dbReference>
<evidence type="ECO:0000256" key="1">
    <source>
        <dbReference type="ARBA" id="ARBA00009500"/>
    </source>
</evidence>
<dbReference type="SMART" id="SM00093">
    <property type="entry name" value="SERPIN"/>
    <property type="match status" value="1"/>
</dbReference>
<name>A0A7D5ZXR9_FASHE</name>
<reference evidence="4" key="1">
    <citation type="journal article" date="2020" name="Int. J. Parasitol.">
        <title>Serpins in Fasciola hepatica: insights into host-parasite interactions.</title>
        <authorList>
            <person name="Di Maggio L.S."/>
            <person name="Tirloni L."/>
            <person name="Uhl M."/>
            <person name="Carmona C."/>
            <person name="Logullo C."/>
            <person name="Mulenga A."/>
            <person name="Vaz I.S.Jr."/>
            <person name="Berasain P."/>
        </authorList>
    </citation>
    <scope>NUCLEOTIDE SEQUENCE</scope>
</reference>
<dbReference type="InterPro" id="IPR023796">
    <property type="entry name" value="Serpin_dom"/>
</dbReference>
<dbReference type="PANTHER" id="PTHR11461">
    <property type="entry name" value="SERINE PROTEASE INHIBITOR, SERPIN"/>
    <property type="match status" value="1"/>
</dbReference>
<organism evidence="4">
    <name type="scientific">Fasciola hepatica</name>
    <name type="common">Liver fluke</name>
    <dbReference type="NCBI Taxonomy" id="6192"/>
    <lineage>
        <taxon>Eukaryota</taxon>
        <taxon>Metazoa</taxon>
        <taxon>Spiralia</taxon>
        <taxon>Lophotrochozoa</taxon>
        <taxon>Platyhelminthes</taxon>
        <taxon>Trematoda</taxon>
        <taxon>Digenea</taxon>
        <taxon>Plagiorchiida</taxon>
        <taxon>Echinostomata</taxon>
        <taxon>Echinostomatoidea</taxon>
        <taxon>Fasciolidae</taxon>
        <taxon>Fasciola</taxon>
    </lineage>
</organism>
<accession>A0A7D5ZXR9</accession>
<proteinExistence type="evidence at transcript level"/>
<comment type="similarity">
    <text evidence="1 2">Belongs to the serpin family.</text>
</comment>
<dbReference type="PROSITE" id="PS00284">
    <property type="entry name" value="SERPIN"/>
    <property type="match status" value="1"/>
</dbReference>
<dbReference type="InterPro" id="IPR036186">
    <property type="entry name" value="Serpin_sf"/>
</dbReference>
<dbReference type="GO" id="GO:0004867">
    <property type="term" value="F:serine-type endopeptidase inhibitor activity"/>
    <property type="evidence" value="ECO:0007669"/>
    <property type="project" value="InterPro"/>
</dbReference>
<dbReference type="Pfam" id="PF00079">
    <property type="entry name" value="Serpin"/>
    <property type="match status" value="1"/>
</dbReference>
<dbReference type="AlphaFoldDB" id="A0A7D5ZXR9"/>
<evidence type="ECO:0000313" key="4">
    <source>
        <dbReference type="EMBL" id="QLJ11038.1"/>
    </source>
</evidence>
<dbReference type="EMBL" id="MN906752">
    <property type="protein sequence ID" value="QLJ11038.1"/>
    <property type="molecule type" value="mRNA"/>
</dbReference>
<feature type="domain" description="Serpin" evidence="3">
    <location>
        <begin position="14"/>
        <end position="380"/>
    </location>
</feature>
<dbReference type="InterPro" id="IPR000215">
    <property type="entry name" value="Serpin_fam"/>
</dbReference>